<reference evidence="2" key="1">
    <citation type="submission" date="2020-05" db="EMBL/GenBank/DDBJ databases">
        <authorList>
            <person name="Chiriac C."/>
            <person name="Salcher M."/>
            <person name="Ghai R."/>
            <person name="Kavagutti S V."/>
        </authorList>
    </citation>
    <scope>NUCLEOTIDE SEQUENCE</scope>
</reference>
<feature type="domain" description="Mce/MlaD" evidence="1">
    <location>
        <begin position="41"/>
        <end position="120"/>
    </location>
</feature>
<sequence>MNKQAPSLARILTMVLFALSCFGLLLFLWVAFGGPTPLRPDGYRITVPFKEAGQLAQEADVRISGVRVGTVKSIKTDPVVGSSNVVIEMMPQYSPVAEDSKAMLRAKSLLGETYLELTPGSPNGPYVADNGSLPQGNIKPSVELDEIFRAFDPKTREAFGTWQQQLAIAGTGYGRDFNDALAQLAPLEEQATSLAKVLNKNETALSGLVRDTGAVFAALSARDTQLRSLIVNSNNVFSTTAAANQQLADTFVALPTFQIESRKTLDRLVTFADTTNPLVTQLQPVAKQLAPTAKALYGVAPPLNNLFIGLGPAMNYANAGLPATDSFLAATPPLLAAVDPLATNLNPLFQYVGQYPQEITSLLGNTAAATNAEAQLNGVQAKYLRVTNPFNPQSLAAYPQRVESSRGNPYALPGASNGLASSNMPVYQSSQCSGGLTAGLSPSAVTALGSTLSTRITGYAFNDNSGGAGDPAAVVAPGCSLQGTVFTDGFYFPHVNPGVVTPPLVP</sequence>
<accession>A0A6J5Z7K3</accession>
<dbReference type="EMBL" id="CAESAN010000020">
    <property type="protein sequence ID" value="CAB4338514.1"/>
    <property type="molecule type" value="Genomic_DNA"/>
</dbReference>
<dbReference type="InterPro" id="IPR052336">
    <property type="entry name" value="MlaD_Phospholipid_Transporter"/>
</dbReference>
<dbReference type="PANTHER" id="PTHR33371:SF4">
    <property type="entry name" value="INTERMEMBRANE PHOSPHOLIPID TRANSPORT SYSTEM BINDING PROTEIN MLAD"/>
    <property type="match status" value="1"/>
</dbReference>
<dbReference type="PROSITE" id="PS51257">
    <property type="entry name" value="PROKAR_LIPOPROTEIN"/>
    <property type="match status" value="1"/>
</dbReference>
<protein>
    <submittedName>
        <fullName evidence="2">Unannotated protein</fullName>
    </submittedName>
</protein>
<evidence type="ECO:0000259" key="1">
    <source>
        <dbReference type="Pfam" id="PF02470"/>
    </source>
</evidence>
<dbReference type="AlphaFoldDB" id="A0A6J5Z7K3"/>
<gene>
    <name evidence="2" type="ORF">UFOPK3547_00370</name>
</gene>
<evidence type="ECO:0000313" key="2">
    <source>
        <dbReference type="EMBL" id="CAB4338514.1"/>
    </source>
</evidence>
<dbReference type="InterPro" id="IPR003399">
    <property type="entry name" value="Mce/MlaD"/>
</dbReference>
<dbReference type="Pfam" id="PF02470">
    <property type="entry name" value="MlaD"/>
    <property type="match status" value="1"/>
</dbReference>
<name>A0A6J5Z7K3_9ZZZZ</name>
<dbReference type="PANTHER" id="PTHR33371">
    <property type="entry name" value="INTERMEMBRANE PHOSPHOLIPID TRANSPORT SYSTEM BINDING PROTEIN MLAD-RELATED"/>
    <property type="match status" value="1"/>
</dbReference>
<proteinExistence type="predicted"/>
<organism evidence="2">
    <name type="scientific">freshwater metagenome</name>
    <dbReference type="NCBI Taxonomy" id="449393"/>
    <lineage>
        <taxon>unclassified sequences</taxon>
        <taxon>metagenomes</taxon>
        <taxon>ecological metagenomes</taxon>
    </lineage>
</organism>